<keyword evidence="2" id="KW-1185">Reference proteome</keyword>
<comment type="caution">
    <text evidence="1">The sequence shown here is derived from an EMBL/GenBank/DDBJ whole genome shotgun (WGS) entry which is preliminary data.</text>
</comment>
<dbReference type="SUPFAM" id="SSF49764">
    <property type="entry name" value="HSP20-like chaperones"/>
    <property type="match status" value="1"/>
</dbReference>
<name>A0A2P6PKZ6_ROSCH</name>
<dbReference type="Proteomes" id="UP000238479">
    <property type="component" value="Chromosome 6"/>
</dbReference>
<evidence type="ECO:0000313" key="1">
    <source>
        <dbReference type="EMBL" id="PRQ22586.1"/>
    </source>
</evidence>
<dbReference type="Gramene" id="PRQ22586">
    <property type="protein sequence ID" value="PRQ22586"/>
    <property type="gene ID" value="RchiOBHm_Chr6g0251941"/>
</dbReference>
<dbReference type="InterPro" id="IPR037898">
    <property type="entry name" value="NudC_fam"/>
</dbReference>
<dbReference type="Gene3D" id="2.60.40.790">
    <property type="match status" value="1"/>
</dbReference>
<evidence type="ECO:0000313" key="2">
    <source>
        <dbReference type="Proteomes" id="UP000238479"/>
    </source>
</evidence>
<dbReference type="OMA" id="NIPDPRN"/>
<organism evidence="1 2">
    <name type="scientific">Rosa chinensis</name>
    <name type="common">China rose</name>
    <dbReference type="NCBI Taxonomy" id="74649"/>
    <lineage>
        <taxon>Eukaryota</taxon>
        <taxon>Viridiplantae</taxon>
        <taxon>Streptophyta</taxon>
        <taxon>Embryophyta</taxon>
        <taxon>Tracheophyta</taxon>
        <taxon>Spermatophyta</taxon>
        <taxon>Magnoliopsida</taxon>
        <taxon>eudicotyledons</taxon>
        <taxon>Gunneridae</taxon>
        <taxon>Pentapetalae</taxon>
        <taxon>rosids</taxon>
        <taxon>fabids</taxon>
        <taxon>Rosales</taxon>
        <taxon>Rosaceae</taxon>
        <taxon>Rosoideae</taxon>
        <taxon>Rosoideae incertae sedis</taxon>
        <taxon>Rosa</taxon>
    </lineage>
</organism>
<dbReference type="InterPro" id="IPR008978">
    <property type="entry name" value="HSP20-like_chaperone"/>
</dbReference>
<dbReference type="EMBL" id="PDCK01000044">
    <property type="protein sequence ID" value="PRQ22586.1"/>
    <property type="molecule type" value="Genomic_DNA"/>
</dbReference>
<dbReference type="GO" id="GO:0005737">
    <property type="term" value="C:cytoplasm"/>
    <property type="evidence" value="ECO:0007669"/>
    <property type="project" value="TreeGrafter"/>
</dbReference>
<gene>
    <name evidence="1" type="ORF">RchiOBHm_Chr6g0251941</name>
</gene>
<dbReference type="PANTHER" id="PTHR12356:SF18">
    <property type="entry name" value="NUDC DOMAIN-CONTAINING PROTEIN 2"/>
    <property type="match status" value="1"/>
</dbReference>
<dbReference type="STRING" id="74649.A0A2P6PKZ6"/>
<proteinExistence type="predicted"/>
<dbReference type="AlphaFoldDB" id="A0A2P6PKZ6"/>
<dbReference type="GO" id="GO:0051082">
    <property type="term" value="F:unfolded protein binding"/>
    <property type="evidence" value="ECO:0007669"/>
    <property type="project" value="TreeGrafter"/>
</dbReference>
<protein>
    <submittedName>
        <fullName evidence="1">Putative HSP20-like chaperone</fullName>
    </submittedName>
</protein>
<dbReference type="GO" id="GO:0006457">
    <property type="term" value="P:protein folding"/>
    <property type="evidence" value="ECO:0007669"/>
    <property type="project" value="TreeGrafter"/>
</dbReference>
<dbReference type="PANTHER" id="PTHR12356">
    <property type="entry name" value="NUCLEAR MOVEMENT PROTEIN NUDC"/>
    <property type="match status" value="1"/>
</dbReference>
<accession>A0A2P6PKZ6</accession>
<sequence>MDCSFWTLVTRVEDDIMHITLQKRDKAQTWASPIVGEGQLDPYSTNLEQKRLMLQRFQEEVLKGHDVYLRCDYLFNGGCADPRTFMGAICSDS</sequence>
<reference evidence="1 2" key="1">
    <citation type="journal article" date="2018" name="Nat. Genet.">
        <title>The Rosa genome provides new insights in the design of modern roses.</title>
        <authorList>
            <person name="Bendahmane M."/>
        </authorList>
    </citation>
    <scope>NUCLEOTIDE SEQUENCE [LARGE SCALE GENOMIC DNA]</scope>
    <source>
        <strain evidence="2">cv. Old Blush</strain>
    </source>
</reference>